<proteinExistence type="inferred from homology"/>
<dbReference type="PROSITE" id="PS01243">
    <property type="entry name" value="BI1"/>
    <property type="match status" value="1"/>
</dbReference>
<dbReference type="PANTHER" id="PTHR23291:SF115">
    <property type="entry name" value="MODULATOR OF FTSH PROTEASE YCCA"/>
    <property type="match status" value="1"/>
</dbReference>
<feature type="transmembrane region" description="Helical" evidence="7">
    <location>
        <begin position="134"/>
        <end position="155"/>
    </location>
</feature>
<evidence type="ECO:0000256" key="2">
    <source>
        <dbReference type="ARBA" id="ARBA00010350"/>
    </source>
</evidence>
<evidence type="ECO:0000313" key="9">
    <source>
        <dbReference type="Proteomes" id="UP001156601"/>
    </source>
</evidence>
<dbReference type="GO" id="GO:0005886">
    <property type="term" value="C:plasma membrane"/>
    <property type="evidence" value="ECO:0007669"/>
    <property type="project" value="UniProtKB-SubCell"/>
</dbReference>
<reference evidence="8" key="1">
    <citation type="journal article" date="2014" name="Int. J. Syst. Evol. Microbiol.">
        <title>Complete genome sequence of Corynebacterium casei LMG S-19264T (=DSM 44701T), isolated from a smear-ripened cheese.</title>
        <authorList>
            <consortium name="US DOE Joint Genome Institute (JGI-PGF)"/>
            <person name="Walter F."/>
            <person name="Albersmeier A."/>
            <person name="Kalinowski J."/>
            <person name="Ruckert C."/>
        </authorList>
    </citation>
    <scope>NUCLEOTIDE SEQUENCE</scope>
    <source>
        <strain evidence="8">NBRC 110023</strain>
    </source>
</reference>
<evidence type="ECO:0000256" key="1">
    <source>
        <dbReference type="ARBA" id="ARBA00004651"/>
    </source>
</evidence>
<keyword evidence="9" id="KW-1185">Reference proteome</keyword>
<evidence type="ECO:0000313" key="8">
    <source>
        <dbReference type="EMBL" id="GLR69987.1"/>
    </source>
</evidence>
<accession>A0AA37SVB3</accession>
<comment type="subcellular location">
    <subcellularLocation>
        <location evidence="1">Cell membrane</location>
        <topology evidence="1">Multi-pass membrane protein</topology>
    </subcellularLocation>
</comment>
<evidence type="ECO:0000256" key="4">
    <source>
        <dbReference type="ARBA" id="ARBA00022692"/>
    </source>
</evidence>
<gene>
    <name evidence="8" type="primary">yccA</name>
    <name evidence="8" type="ORF">GCM10007852_08950</name>
</gene>
<comment type="caution">
    <text evidence="8">The sequence shown here is derived from an EMBL/GenBank/DDBJ whole genome shotgun (WGS) entry which is preliminary data.</text>
</comment>
<dbReference type="EMBL" id="BSOT01000005">
    <property type="protein sequence ID" value="GLR69987.1"/>
    <property type="molecule type" value="Genomic_DNA"/>
</dbReference>
<keyword evidence="3" id="KW-1003">Cell membrane</keyword>
<feature type="transmembrane region" description="Helical" evidence="7">
    <location>
        <begin position="79"/>
        <end position="100"/>
    </location>
</feature>
<feature type="transmembrane region" description="Helical" evidence="7">
    <location>
        <begin position="106"/>
        <end position="127"/>
    </location>
</feature>
<protein>
    <submittedName>
        <fullName evidence="8">BAX inhibitor protein</fullName>
    </submittedName>
</protein>
<feature type="transmembrane region" description="Helical" evidence="7">
    <location>
        <begin position="51"/>
        <end position="67"/>
    </location>
</feature>
<dbReference type="InterPro" id="IPR006214">
    <property type="entry name" value="Bax_inhibitor_1-related"/>
</dbReference>
<comment type="similarity">
    <text evidence="2 7">Belongs to the BI1 family.</text>
</comment>
<dbReference type="CDD" id="cd10433">
    <property type="entry name" value="YccA_like"/>
    <property type="match status" value="1"/>
</dbReference>
<dbReference type="AlphaFoldDB" id="A0AA37SVB3"/>
<dbReference type="PANTHER" id="PTHR23291">
    <property type="entry name" value="BAX INHIBITOR-RELATED"/>
    <property type="match status" value="1"/>
</dbReference>
<organism evidence="8 9">
    <name type="scientific">Agaribacter marinus</name>
    <dbReference type="NCBI Taxonomy" id="1431249"/>
    <lineage>
        <taxon>Bacteria</taxon>
        <taxon>Pseudomonadati</taxon>
        <taxon>Pseudomonadota</taxon>
        <taxon>Gammaproteobacteria</taxon>
        <taxon>Alteromonadales</taxon>
        <taxon>Alteromonadaceae</taxon>
        <taxon>Agaribacter</taxon>
    </lineage>
</organism>
<keyword evidence="4 7" id="KW-0812">Transmembrane</keyword>
<evidence type="ECO:0000256" key="5">
    <source>
        <dbReference type="ARBA" id="ARBA00022989"/>
    </source>
</evidence>
<feature type="transmembrane region" description="Helical" evidence="7">
    <location>
        <begin position="191"/>
        <end position="217"/>
    </location>
</feature>
<keyword evidence="5 7" id="KW-1133">Transmembrane helix</keyword>
<evidence type="ECO:0000256" key="6">
    <source>
        <dbReference type="ARBA" id="ARBA00023136"/>
    </source>
</evidence>
<keyword evidence="6 7" id="KW-0472">Membrane</keyword>
<dbReference type="InterPro" id="IPR006213">
    <property type="entry name" value="Bax_inhbtr1_CS"/>
</dbReference>
<dbReference type="Pfam" id="PF01027">
    <property type="entry name" value="Bax1-I"/>
    <property type="match status" value="1"/>
</dbReference>
<reference evidence="8" key="2">
    <citation type="submission" date="2023-01" db="EMBL/GenBank/DDBJ databases">
        <title>Draft genome sequence of Agaribacter marinus strain NBRC 110023.</title>
        <authorList>
            <person name="Sun Q."/>
            <person name="Mori K."/>
        </authorList>
    </citation>
    <scope>NUCLEOTIDE SEQUENCE</scope>
    <source>
        <strain evidence="8">NBRC 110023</strain>
    </source>
</reference>
<sequence length="219" mass="23069">MERHTAYNTSAARPAVEINKVLRNTYMLLSLTLGFSAITALISMAVGVGTIGYFAMFIGALITLFVIHKKANSAASLPLVFLFTGLLGACLGPILSMYVAAGMTGVIAQALAGTAIVFLSLSAYALISKKDFSFLGGFLMVGMVVVILAIIANIFFAMPAVSLAINAAIIFIMSGFILFDTSRIIHGGETNYVLATVSLYLSIYNIFTSLLALLGAAED</sequence>
<dbReference type="Proteomes" id="UP001156601">
    <property type="component" value="Unassembled WGS sequence"/>
</dbReference>
<evidence type="ECO:0000256" key="3">
    <source>
        <dbReference type="ARBA" id="ARBA00022475"/>
    </source>
</evidence>
<name>A0AA37SVB3_9ALTE</name>
<feature type="transmembrane region" description="Helical" evidence="7">
    <location>
        <begin position="26"/>
        <end position="45"/>
    </location>
</feature>
<feature type="transmembrane region" description="Helical" evidence="7">
    <location>
        <begin position="161"/>
        <end position="179"/>
    </location>
</feature>
<dbReference type="RefSeq" id="WP_284216291.1">
    <property type="nucleotide sequence ID" value="NZ_BSOT01000005.1"/>
</dbReference>
<evidence type="ECO:0000256" key="7">
    <source>
        <dbReference type="RuleBase" id="RU004379"/>
    </source>
</evidence>